<name>A0ACC3S665_9PEZI</name>
<evidence type="ECO:0000313" key="1">
    <source>
        <dbReference type="EMBL" id="KAK8198555.1"/>
    </source>
</evidence>
<evidence type="ECO:0000313" key="2">
    <source>
        <dbReference type="Proteomes" id="UP001320706"/>
    </source>
</evidence>
<sequence length="369" mass="39869">MQLGVEDLIKMADTRVEEIDFCTLGMFIIDDIYPSPSQADQTPKLNIVGGAGTYSAIGARLLSPPPLSKRVGWIVDCGTDFPTSLRSVIDSWSTNALLRPRSALTTKGWNGYGANEHRAFKYLTPKLRLTSSDLTPTLLASRSFHLICSPLRCVELVNGILARRPPGLQKPLFIWEPVPDLCTPEELANTFDALPFVDVISPNHAELAALFGYLADSEDGNVDRFNVEACSTKLLEAAARKRTSLAVVVRAGREGCYVASYSPSVPNIYTKKSNVATKWLPAYHGSSPDKVVDPTGGGNGFLGGFAVGLVRAKDVVEAAIWGAVSASFAIEQVGVPTLMPGEGAGHERWNGVVVEERIDEFKKRCLSTS</sequence>
<keyword evidence="2" id="KW-1185">Reference proteome</keyword>
<accession>A0ACC3S665</accession>
<comment type="caution">
    <text evidence="1">The sequence shown here is derived from an EMBL/GenBank/DDBJ whole genome shotgun (WGS) entry which is preliminary data.</text>
</comment>
<reference evidence="1" key="1">
    <citation type="submission" date="2024-02" db="EMBL/GenBank/DDBJ databases">
        <title>Metagenome Assembled Genome of Zalaria obscura JY119.</title>
        <authorList>
            <person name="Vighnesh L."/>
            <person name="Jagadeeshwari U."/>
            <person name="Venkata Ramana C."/>
            <person name="Sasikala C."/>
        </authorList>
    </citation>
    <scope>NUCLEOTIDE SEQUENCE</scope>
    <source>
        <strain evidence="1">JY119</strain>
    </source>
</reference>
<dbReference type="Proteomes" id="UP001320706">
    <property type="component" value="Unassembled WGS sequence"/>
</dbReference>
<dbReference type="EMBL" id="JAMKPW020000040">
    <property type="protein sequence ID" value="KAK8198555.1"/>
    <property type="molecule type" value="Genomic_DNA"/>
</dbReference>
<organism evidence="1 2">
    <name type="scientific">Zalaria obscura</name>
    <dbReference type="NCBI Taxonomy" id="2024903"/>
    <lineage>
        <taxon>Eukaryota</taxon>
        <taxon>Fungi</taxon>
        <taxon>Dikarya</taxon>
        <taxon>Ascomycota</taxon>
        <taxon>Pezizomycotina</taxon>
        <taxon>Dothideomycetes</taxon>
        <taxon>Dothideomycetidae</taxon>
        <taxon>Dothideales</taxon>
        <taxon>Zalariaceae</taxon>
        <taxon>Zalaria</taxon>
    </lineage>
</organism>
<gene>
    <name evidence="1" type="ORF">M8818_006422</name>
</gene>
<protein>
    <submittedName>
        <fullName evidence="1">Uncharacterized protein</fullName>
    </submittedName>
</protein>
<proteinExistence type="predicted"/>